<keyword evidence="8" id="KW-1185">Reference proteome</keyword>
<accession>A0A163IXL7</accession>
<name>A0A163IXL7_ABSGL</name>
<evidence type="ECO:0000256" key="3">
    <source>
        <dbReference type="ARBA" id="ARBA00022692"/>
    </source>
</evidence>
<evidence type="ECO:0000313" key="8">
    <source>
        <dbReference type="Proteomes" id="UP000078561"/>
    </source>
</evidence>
<gene>
    <name evidence="7" type="primary">ABSGL_01296.1 scaffold 1223</name>
</gene>
<dbReference type="Pfam" id="PF01679">
    <property type="entry name" value="Pmp3"/>
    <property type="match status" value="1"/>
</dbReference>
<dbReference type="OrthoDB" id="2802411at2759"/>
<protein>
    <recommendedName>
        <fullName evidence="9">Plasma membrane proteolipid 3</fullName>
    </recommendedName>
</protein>
<dbReference type="GO" id="GO:0016020">
    <property type="term" value="C:membrane"/>
    <property type="evidence" value="ECO:0007669"/>
    <property type="project" value="UniProtKB-SubCell"/>
</dbReference>
<keyword evidence="3 6" id="KW-0812">Transmembrane</keyword>
<dbReference type="PANTHER" id="PTHR21659">
    <property type="entry name" value="HYDROPHOBIC PROTEIN RCI2 LOW TEMPERATURE AND SALT RESPONSIVE PROTEIN LTI6 -RELATED"/>
    <property type="match status" value="1"/>
</dbReference>
<feature type="transmembrane region" description="Helical" evidence="6">
    <location>
        <begin position="7"/>
        <end position="26"/>
    </location>
</feature>
<dbReference type="InterPro" id="IPR000612">
    <property type="entry name" value="PMP3"/>
</dbReference>
<keyword evidence="5 6" id="KW-0472">Membrane</keyword>
<proteinExistence type="inferred from homology"/>
<dbReference type="STRING" id="4829.A0A163IXL7"/>
<evidence type="ECO:0000256" key="1">
    <source>
        <dbReference type="ARBA" id="ARBA00004370"/>
    </source>
</evidence>
<reference evidence="7" key="1">
    <citation type="submission" date="2016-04" db="EMBL/GenBank/DDBJ databases">
        <authorList>
            <person name="Evans L.H."/>
            <person name="Alamgir A."/>
            <person name="Owens N."/>
            <person name="Weber N.D."/>
            <person name="Virtaneva K."/>
            <person name="Barbian K."/>
            <person name="Babar A."/>
            <person name="Rosenke K."/>
        </authorList>
    </citation>
    <scope>NUCLEOTIDE SEQUENCE [LARGE SCALE GENOMIC DNA]</scope>
    <source>
        <strain evidence="7">CBS 101.48</strain>
    </source>
</reference>
<dbReference type="EMBL" id="LT550481">
    <property type="protein sequence ID" value="SAL95955.1"/>
    <property type="molecule type" value="Genomic_DNA"/>
</dbReference>
<comment type="subcellular location">
    <subcellularLocation>
        <location evidence="1">Membrane</location>
    </subcellularLocation>
</comment>
<evidence type="ECO:0008006" key="9">
    <source>
        <dbReference type="Google" id="ProtNLM"/>
    </source>
</evidence>
<evidence type="ECO:0000256" key="6">
    <source>
        <dbReference type="SAM" id="Phobius"/>
    </source>
</evidence>
<dbReference type="FunCoup" id="A0A163IXL7">
    <property type="interactions" value="173"/>
</dbReference>
<dbReference type="PROSITE" id="PS01309">
    <property type="entry name" value="UPF0057"/>
    <property type="match status" value="1"/>
</dbReference>
<feature type="transmembrane region" description="Helical" evidence="6">
    <location>
        <begin position="32"/>
        <end position="54"/>
    </location>
</feature>
<sequence>MAYSGRDIALFVIAFFFPPLAVFIKRGCNIDLLINVCLTILGAIPGVIHGFYIVHKYNDSFEDLEHGGLRYQQVPSDEPSHVGYGANQSS</sequence>
<evidence type="ECO:0000256" key="4">
    <source>
        <dbReference type="ARBA" id="ARBA00022989"/>
    </source>
</evidence>
<dbReference type="InParanoid" id="A0A163IXL7"/>
<comment type="similarity">
    <text evidence="2">Belongs to the UPF0057 (PMP3) family.</text>
</comment>
<dbReference type="OMA" id="MACYRAP"/>
<evidence type="ECO:0000313" key="7">
    <source>
        <dbReference type="EMBL" id="SAL95955.1"/>
    </source>
</evidence>
<dbReference type="Proteomes" id="UP000078561">
    <property type="component" value="Unassembled WGS sequence"/>
</dbReference>
<evidence type="ECO:0000256" key="5">
    <source>
        <dbReference type="ARBA" id="ARBA00023136"/>
    </source>
</evidence>
<dbReference type="AlphaFoldDB" id="A0A163IXL7"/>
<evidence type="ECO:0000256" key="2">
    <source>
        <dbReference type="ARBA" id="ARBA00009530"/>
    </source>
</evidence>
<keyword evidence="4 6" id="KW-1133">Transmembrane helix</keyword>
<dbReference type="PANTHER" id="PTHR21659:SF42">
    <property type="entry name" value="UPF0057 MEMBRANE PROTEIN ZK632.10-RELATED"/>
    <property type="match status" value="1"/>
</dbReference>
<organism evidence="7">
    <name type="scientific">Absidia glauca</name>
    <name type="common">Pin mould</name>
    <dbReference type="NCBI Taxonomy" id="4829"/>
    <lineage>
        <taxon>Eukaryota</taxon>
        <taxon>Fungi</taxon>
        <taxon>Fungi incertae sedis</taxon>
        <taxon>Mucoromycota</taxon>
        <taxon>Mucoromycotina</taxon>
        <taxon>Mucoromycetes</taxon>
        <taxon>Mucorales</taxon>
        <taxon>Cunninghamellaceae</taxon>
        <taxon>Absidia</taxon>
    </lineage>
</organism>